<dbReference type="SMART" id="SM00532">
    <property type="entry name" value="LIGANc"/>
    <property type="match status" value="1"/>
</dbReference>
<dbReference type="NCBIfam" id="NF005932">
    <property type="entry name" value="PRK07956.1"/>
    <property type="match status" value="1"/>
</dbReference>
<evidence type="ECO:0000256" key="12">
    <source>
        <dbReference type="ARBA" id="ARBA00034005"/>
    </source>
</evidence>
<dbReference type="InterPro" id="IPR003583">
    <property type="entry name" value="Hlx-hairpin-Hlx_DNA-bd_motif"/>
</dbReference>
<keyword evidence="11 14" id="KW-0234">DNA repair</keyword>
<dbReference type="PIRSF" id="PIRSF001604">
    <property type="entry name" value="LigA"/>
    <property type="match status" value="1"/>
</dbReference>
<feature type="binding site" evidence="14">
    <location>
        <begin position="85"/>
        <end position="86"/>
    </location>
    <ligand>
        <name>NAD(+)</name>
        <dbReference type="ChEBI" id="CHEBI:57540"/>
    </ligand>
</feature>
<evidence type="ECO:0000256" key="3">
    <source>
        <dbReference type="ARBA" id="ARBA00013308"/>
    </source>
</evidence>
<evidence type="ECO:0000256" key="10">
    <source>
        <dbReference type="ARBA" id="ARBA00023027"/>
    </source>
</evidence>
<evidence type="ECO:0000256" key="6">
    <source>
        <dbReference type="ARBA" id="ARBA00022723"/>
    </source>
</evidence>
<evidence type="ECO:0000259" key="15">
    <source>
        <dbReference type="PROSITE" id="PS50172"/>
    </source>
</evidence>
<dbReference type="InterPro" id="IPR001357">
    <property type="entry name" value="BRCT_dom"/>
</dbReference>
<dbReference type="InterPro" id="IPR018239">
    <property type="entry name" value="DNA_ligase_AS"/>
</dbReference>
<dbReference type="PROSITE" id="PS50172">
    <property type="entry name" value="BRCT"/>
    <property type="match status" value="1"/>
</dbReference>
<dbReference type="FunFam" id="2.40.50.140:FF:000012">
    <property type="entry name" value="DNA ligase"/>
    <property type="match status" value="1"/>
</dbReference>
<feature type="binding site" evidence="14">
    <location>
        <position position="138"/>
    </location>
    <ligand>
        <name>NAD(+)</name>
        <dbReference type="ChEBI" id="CHEBI:57540"/>
    </ligand>
</feature>
<evidence type="ECO:0000256" key="5">
    <source>
        <dbReference type="ARBA" id="ARBA00022705"/>
    </source>
</evidence>
<keyword evidence="4 14" id="KW-0436">Ligase</keyword>
<reference evidence="16" key="1">
    <citation type="submission" date="2020-02" db="EMBL/GenBank/DDBJ databases">
        <authorList>
            <person name="Meier V. D."/>
        </authorList>
    </citation>
    <scope>NUCLEOTIDE SEQUENCE</scope>
    <source>
        <strain evidence="16">AVDCRST_MAG76</strain>
    </source>
</reference>
<dbReference type="Pfam" id="PF03119">
    <property type="entry name" value="DNA_ligase_ZBD"/>
    <property type="match status" value="1"/>
</dbReference>
<evidence type="ECO:0000256" key="9">
    <source>
        <dbReference type="ARBA" id="ARBA00022842"/>
    </source>
</evidence>
<dbReference type="Pfam" id="PF01653">
    <property type="entry name" value="DNA_ligase_aden"/>
    <property type="match status" value="1"/>
</dbReference>
<dbReference type="InterPro" id="IPR010994">
    <property type="entry name" value="RuvA_2-like"/>
</dbReference>
<dbReference type="SUPFAM" id="SSF50249">
    <property type="entry name" value="Nucleic acid-binding proteins"/>
    <property type="match status" value="1"/>
</dbReference>
<evidence type="ECO:0000313" key="16">
    <source>
        <dbReference type="EMBL" id="CAA9238294.1"/>
    </source>
</evidence>
<evidence type="ECO:0000256" key="4">
    <source>
        <dbReference type="ARBA" id="ARBA00022598"/>
    </source>
</evidence>
<evidence type="ECO:0000256" key="14">
    <source>
        <dbReference type="HAMAP-Rule" id="MF_01588"/>
    </source>
</evidence>
<dbReference type="Pfam" id="PF03120">
    <property type="entry name" value="OB_DNA_ligase"/>
    <property type="match status" value="1"/>
</dbReference>
<keyword evidence="6 14" id="KW-0479">Metal-binding</keyword>
<dbReference type="SMART" id="SM00278">
    <property type="entry name" value="HhH1"/>
    <property type="match status" value="2"/>
</dbReference>
<organism evidence="16">
    <name type="scientific">uncultured Acidimicrobiales bacterium</name>
    <dbReference type="NCBI Taxonomy" id="310071"/>
    <lineage>
        <taxon>Bacteria</taxon>
        <taxon>Bacillati</taxon>
        <taxon>Actinomycetota</taxon>
        <taxon>Acidimicrobiia</taxon>
        <taxon>Acidimicrobiales</taxon>
        <taxon>environmental samples</taxon>
    </lineage>
</organism>
<dbReference type="InterPro" id="IPR012340">
    <property type="entry name" value="NA-bd_OB-fold"/>
</dbReference>
<dbReference type="AlphaFoldDB" id="A0A6J4HZS4"/>
<dbReference type="CDD" id="cd00114">
    <property type="entry name" value="LIGANc"/>
    <property type="match status" value="1"/>
</dbReference>
<feature type="binding site" evidence="14">
    <location>
        <position position="115"/>
    </location>
    <ligand>
        <name>NAD(+)</name>
        <dbReference type="ChEBI" id="CHEBI:57540"/>
    </ligand>
</feature>
<dbReference type="Gene3D" id="6.20.10.30">
    <property type="match status" value="1"/>
</dbReference>
<keyword evidence="5 14" id="KW-0235">DNA replication</keyword>
<feature type="binding site" evidence="14">
    <location>
        <position position="408"/>
    </location>
    <ligand>
        <name>Zn(2+)</name>
        <dbReference type="ChEBI" id="CHEBI:29105"/>
    </ligand>
</feature>
<feature type="domain" description="BRCT" evidence="15">
    <location>
        <begin position="589"/>
        <end position="659"/>
    </location>
</feature>
<evidence type="ECO:0000256" key="11">
    <source>
        <dbReference type="ARBA" id="ARBA00023204"/>
    </source>
</evidence>
<comment type="cofactor">
    <cofactor evidence="14">
        <name>Mg(2+)</name>
        <dbReference type="ChEBI" id="CHEBI:18420"/>
    </cofactor>
    <cofactor evidence="14">
        <name>Mn(2+)</name>
        <dbReference type="ChEBI" id="CHEBI:29035"/>
    </cofactor>
</comment>
<dbReference type="PANTHER" id="PTHR23389:SF9">
    <property type="entry name" value="DNA LIGASE"/>
    <property type="match status" value="1"/>
</dbReference>
<dbReference type="GO" id="GO:0003677">
    <property type="term" value="F:DNA binding"/>
    <property type="evidence" value="ECO:0007669"/>
    <property type="project" value="InterPro"/>
</dbReference>
<dbReference type="InterPro" id="IPR001679">
    <property type="entry name" value="DNA_ligase"/>
</dbReference>
<evidence type="ECO:0000256" key="1">
    <source>
        <dbReference type="ARBA" id="ARBA00004067"/>
    </source>
</evidence>
<dbReference type="InterPro" id="IPR013840">
    <property type="entry name" value="DNAligase_N"/>
</dbReference>
<proteinExistence type="inferred from homology"/>
<dbReference type="Gene3D" id="2.40.50.140">
    <property type="entry name" value="Nucleic acid-binding proteins"/>
    <property type="match status" value="1"/>
</dbReference>
<dbReference type="Gene3D" id="3.40.50.10190">
    <property type="entry name" value="BRCT domain"/>
    <property type="match status" value="1"/>
</dbReference>
<evidence type="ECO:0000256" key="2">
    <source>
        <dbReference type="ARBA" id="ARBA00012722"/>
    </source>
</evidence>
<dbReference type="InterPro" id="IPR004150">
    <property type="entry name" value="NAD_DNA_ligase_OB"/>
</dbReference>
<dbReference type="PROSITE" id="PS01055">
    <property type="entry name" value="DNA_LIGASE_N1"/>
    <property type="match status" value="1"/>
</dbReference>
<keyword evidence="9 14" id="KW-0460">Magnesium</keyword>
<keyword evidence="8 14" id="KW-0862">Zinc</keyword>
<feature type="binding site" evidence="14">
    <location>
        <position position="290"/>
    </location>
    <ligand>
        <name>NAD(+)</name>
        <dbReference type="ChEBI" id="CHEBI:57540"/>
    </ligand>
</feature>
<dbReference type="FunFam" id="3.30.470.30:FF:000001">
    <property type="entry name" value="DNA ligase"/>
    <property type="match status" value="1"/>
</dbReference>
<comment type="similarity">
    <text evidence="13 14">Belongs to the NAD-dependent DNA ligase family. LigA subfamily.</text>
</comment>
<dbReference type="SMART" id="SM00292">
    <property type="entry name" value="BRCT"/>
    <property type="match status" value="1"/>
</dbReference>
<dbReference type="GO" id="GO:0006260">
    <property type="term" value="P:DNA replication"/>
    <property type="evidence" value="ECO:0007669"/>
    <property type="project" value="UniProtKB-KW"/>
</dbReference>
<dbReference type="InterPro" id="IPR036420">
    <property type="entry name" value="BRCT_dom_sf"/>
</dbReference>
<dbReference type="Gene3D" id="1.10.287.610">
    <property type="entry name" value="Helix hairpin bin"/>
    <property type="match status" value="1"/>
</dbReference>
<accession>A0A6J4HZS4</accession>
<dbReference type="SUPFAM" id="SSF52113">
    <property type="entry name" value="BRCT domain"/>
    <property type="match status" value="1"/>
</dbReference>
<dbReference type="EMBL" id="CADCSZ010000098">
    <property type="protein sequence ID" value="CAA9238294.1"/>
    <property type="molecule type" value="Genomic_DNA"/>
</dbReference>
<keyword evidence="14" id="KW-0464">Manganese</keyword>
<dbReference type="PANTHER" id="PTHR23389">
    <property type="entry name" value="CHROMOSOME TRANSMISSION FIDELITY FACTOR 18"/>
    <property type="match status" value="1"/>
</dbReference>
<dbReference type="NCBIfam" id="TIGR00575">
    <property type="entry name" value="dnlj"/>
    <property type="match status" value="1"/>
</dbReference>
<feature type="binding site" evidence="14">
    <location>
        <position position="426"/>
    </location>
    <ligand>
        <name>Zn(2+)</name>
        <dbReference type="ChEBI" id="CHEBI:29105"/>
    </ligand>
</feature>
<comment type="function">
    <text evidence="1 14">DNA ligase that catalyzes the formation of phosphodiester linkages between 5'-phosphoryl and 3'-hydroxyl groups in double-stranded DNA using NAD as a coenzyme and as the energy source for the reaction. It is essential for DNA replication and repair of damaged DNA.</text>
</comment>
<dbReference type="HAMAP" id="MF_01588">
    <property type="entry name" value="DNA_ligase_A"/>
    <property type="match status" value="1"/>
</dbReference>
<dbReference type="GO" id="GO:0046872">
    <property type="term" value="F:metal ion binding"/>
    <property type="evidence" value="ECO:0007669"/>
    <property type="project" value="UniProtKB-KW"/>
</dbReference>
<feature type="binding site" evidence="14">
    <location>
        <begin position="36"/>
        <end position="40"/>
    </location>
    <ligand>
        <name>NAD(+)</name>
        <dbReference type="ChEBI" id="CHEBI:57540"/>
    </ligand>
</feature>
<dbReference type="Gene3D" id="1.10.150.20">
    <property type="entry name" value="5' to 3' exonuclease, C-terminal subdomain"/>
    <property type="match status" value="2"/>
</dbReference>
<dbReference type="InterPro" id="IPR004149">
    <property type="entry name" value="Znf_DNAligase_C4"/>
</dbReference>
<feature type="binding site" evidence="14">
    <location>
        <position position="314"/>
    </location>
    <ligand>
        <name>NAD(+)</name>
        <dbReference type="ChEBI" id="CHEBI:57540"/>
    </ligand>
</feature>
<evidence type="ECO:0000256" key="8">
    <source>
        <dbReference type="ARBA" id="ARBA00022833"/>
    </source>
</evidence>
<name>A0A6J4HZS4_9ACTN</name>
<gene>
    <name evidence="14" type="primary">ligA</name>
    <name evidence="16" type="ORF">AVDCRST_MAG76-1624</name>
</gene>
<dbReference type="EC" id="6.5.1.2" evidence="2 14"/>
<feature type="binding site" evidence="14">
    <location>
        <position position="173"/>
    </location>
    <ligand>
        <name>NAD(+)</name>
        <dbReference type="ChEBI" id="CHEBI:57540"/>
    </ligand>
</feature>
<dbReference type="GO" id="GO:0005829">
    <property type="term" value="C:cytosol"/>
    <property type="evidence" value="ECO:0007669"/>
    <property type="project" value="TreeGrafter"/>
</dbReference>
<dbReference type="InterPro" id="IPR013839">
    <property type="entry name" value="DNAligase_adenylation"/>
</dbReference>
<sequence length="674" mass="72693">MAEVPQEIQEQARRLRDEVAHHNRRYHELDDPVISDFEYDQLVRELQALEAQFPALAMEESPTNRVGGGISTLFTPVRHGVPMMSLDNSFSAAELEAWGARTQRHIGDDVAYGCELKIDGLAMSLRYEGGRLVQAATRGDGKVGEDVTANVATIVAVPKRVSGAPEVLEVRGEVYMPLSVFERLKQAQLDAGLRPFANPRNAGAGSLRQKDPTVTATRGLSFWAYQLGQVEGAPPFPSHSRSLDWLKGLGFPVNPHVRTVRSLKEVFAYTQHWLEHRHDLDYEIDGVVVKVDSLAQRRELGSTSHAPRWAIAFKYPPEERTTLLQQIVVSIGRTGRATPFAMLEPVFVGGSTVGTATLHNEDQVKAKDVRQGDTVIVRKAGDVIPEVVGPVLALRPEGSQPWSFPLGCPVCGTRLVRLEGEADHRCPNELCPARVAGWIQHFASRGAMDIEGLGEKRVQELIQLGLIADPGDLYRIDWDRLRKVAGWGEVSIANLEAGIEASKQRPLANLLTGLNIRHLGSTMAAALAAGTGHLDRIIASPEGELASIEGVGPTIARSVRAFFDDPRVGPVVDKLRAAGVNLEGPVTPSLPQVLAGKAVVVTGTLEGWSREEAESAIKARGGKSPGSVSKKSLALVAGREPGASKVAKAEELGVPVVDEATFAQLLDTGGLPTG</sequence>
<feature type="binding site" evidence="14">
    <location>
        <position position="431"/>
    </location>
    <ligand>
        <name>Zn(2+)</name>
        <dbReference type="ChEBI" id="CHEBI:29105"/>
    </ligand>
</feature>
<protein>
    <recommendedName>
        <fullName evidence="3 14">DNA ligase</fullName>
        <ecNumber evidence="2 14">6.5.1.2</ecNumber>
    </recommendedName>
    <alternativeName>
        <fullName evidence="14">Polydeoxyribonucleotide synthase [NAD(+)]</fullName>
    </alternativeName>
</protein>
<dbReference type="Gene3D" id="3.30.470.30">
    <property type="entry name" value="DNA ligase/mRNA capping enzyme"/>
    <property type="match status" value="1"/>
</dbReference>
<evidence type="ECO:0000256" key="7">
    <source>
        <dbReference type="ARBA" id="ARBA00022763"/>
    </source>
</evidence>
<keyword evidence="7 14" id="KW-0227">DNA damage</keyword>
<evidence type="ECO:0000256" key="13">
    <source>
        <dbReference type="ARBA" id="ARBA00060881"/>
    </source>
</evidence>
<dbReference type="SUPFAM" id="SSF47781">
    <property type="entry name" value="RuvA domain 2-like"/>
    <property type="match status" value="1"/>
</dbReference>
<dbReference type="Pfam" id="PF00533">
    <property type="entry name" value="BRCT"/>
    <property type="match status" value="1"/>
</dbReference>
<dbReference type="GO" id="GO:0003911">
    <property type="term" value="F:DNA ligase (NAD+) activity"/>
    <property type="evidence" value="ECO:0007669"/>
    <property type="project" value="UniProtKB-UniRule"/>
</dbReference>
<comment type="catalytic activity">
    <reaction evidence="12 14">
        <text>NAD(+) + (deoxyribonucleotide)n-3'-hydroxyl + 5'-phospho-(deoxyribonucleotide)m = (deoxyribonucleotide)n+m + AMP + beta-nicotinamide D-nucleotide.</text>
        <dbReference type="EC" id="6.5.1.2"/>
    </reaction>
</comment>
<dbReference type="InterPro" id="IPR041663">
    <property type="entry name" value="DisA/LigA_HHH"/>
</dbReference>
<feature type="binding site" evidence="14">
    <location>
        <position position="411"/>
    </location>
    <ligand>
        <name>Zn(2+)</name>
        <dbReference type="ChEBI" id="CHEBI:29105"/>
    </ligand>
</feature>
<dbReference type="Pfam" id="PF12826">
    <property type="entry name" value="HHH_2"/>
    <property type="match status" value="1"/>
</dbReference>
<dbReference type="SUPFAM" id="SSF56091">
    <property type="entry name" value="DNA ligase/mRNA capping enzyme, catalytic domain"/>
    <property type="match status" value="1"/>
</dbReference>
<dbReference type="GO" id="GO:0006281">
    <property type="term" value="P:DNA repair"/>
    <property type="evidence" value="ECO:0007669"/>
    <property type="project" value="UniProtKB-KW"/>
</dbReference>
<feature type="active site" description="N6-AMP-lysine intermediate" evidence="14">
    <location>
        <position position="117"/>
    </location>
</feature>
<keyword evidence="10 14" id="KW-0520">NAD</keyword>